<dbReference type="Proteomes" id="UP000027442">
    <property type="component" value="Unassembled WGS sequence"/>
</dbReference>
<keyword evidence="5" id="KW-0998">Cell outer membrane</keyword>
<feature type="domain" description="SusD-like N-terminal" evidence="7">
    <location>
        <begin position="67"/>
        <end position="208"/>
    </location>
</feature>
<proteinExistence type="inferred from homology"/>
<dbReference type="AlphaFoldDB" id="A0A069QJ00"/>
<keyword evidence="9" id="KW-1185">Reference proteome</keyword>
<dbReference type="GO" id="GO:0009279">
    <property type="term" value="C:cell outer membrane"/>
    <property type="evidence" value="ECO:0007669"/>
    <property type="project" value="UniProtKB-SubCell"/>
</dbReference>
<comment type="caution">
    <text evidence="8">The sequence shown here is derived from an EMBL/GenBank/DDBJ whole genome shotgun (WGS) entry which is preliminary data.</text>
</comment>
<gene>
    <name evidence="8" type="ORF">HMPREF1991_01297</name>
</gene>
<name>A0A069QJ00_HOYLO</name>
<evidence type="ECO:0000256" key="2">
    <source>
        <dbReference type="ARBA" id="ARBA00006275"/>
    </source>
</evidence>
<dbReference type="RefSeq" id="WP_018966916.1">
    <property type="nucleotide sequence ID" value="NZ_KB899212.1"/>
</dbReference>
<dbReference type="SUPFAM" id="SSF48452">
    <property type="entry name" value="TPR-like"/>
    <property type="match status" value="1"/>
</dbReference>
<dbReference type="Pfam" id="PF14322">
    <property type="entry name" value="SusD-like_3"/>
    <property type="match status" value="1"/>
</dbReference>
<evidence type="ECO:0000259" key="6">
    <source>
        <dbReference type="Pfam" id="PF07980"/>
    </source>
</evidence>
<evidence type="ECO:0000256" key="5">
    <source>
        <dbReference type="ARBA" id="ARBA00023237"/>
    </source>
</evidence>
<dbReference type="eggNOG" id="COG0457">
    <property type="taxonomic scope" value="Bacteria"/>
</dbReference>
<evidence type="ECO:0000313" key="9">
    <source>
        <dbReference type="Proteomes" id="UP000027442"/>
    </source>
</evidence>
<evidence type="ECO:0000256" key="3">
    <source>
        <dbReference type="ARBA" id="ARBA00022729"/>
    </source>
</evidence>
<dbReference type="HOGENOM" id="CLU_015553_0_1_10"/>
<dbReference type="Gene3D" id="1.25.40.390">
    <property type="match status" value="1"/>
</dbReference>
<keyword evidence="3" id="KW-0732">Signal</keyword>
<dbReference type="Pfam" id="PF07980">
    <property type="entry name" value="SusD_RagB"/>
    <property type="match status" value="1"/>
</dbReference>
<evidence type="ECO:0000256" key="1">
    <source>
        <dbReference type="ARBA" id="ARBA00004442"/>
    </source>
</evidence>
<organism evidence="8 9">
    <name type="scientific">Hoylesella loescheii DSM 19665 = JCM 12249 = ATCC 15930</name>
    <dbReference type="NCBI Taxonomy" id="1122985"/>
    <lineage>
        <taxon>Bacteria</taxon>
        <taxon>Pseudomonadati</taxon>
        <taxon>Bacteroidota</taxon>
        <taxon>Bacteroidia</taxon>
        <taxon>Bacteroidales</taxon>
        <taxon>Prevotellaceae</taxon>
        <taxon>Hoylesella</taxon>
    </lineage>
</organism>
<evidence type="ECO:0000313" key="8">
    <source>
        <dbReference type="EMBL" id="KDR52632.1"/>
    </source>
</evidence>
<evidence type="ECO:0000259" key="7">
    <source>
        <dbReference type="Pfam" id="PF14322"/>
    </source>
</evidence>
<reference evidence="8 9" key="1">
    <citation type="submission" date="2013-08" db="EMBL/GenBank/DDBJ databases">
        <authorList>
            <person name="Weinstock G."/>
            <person name="Sodergren E."/>
            <person name="Wylie T."/>
            <person name="Fulton L."/>
            <person name="Fulton R."/>
            <person name="Fronick C."/>
            <person name="O'Laughlin M."/>
            <person name="Godfrey J."/>
            <person name="Miner T."/>
            <person name="Herter B."/>
            <person name="Appelbaum E."/>
            <person name="Cordes M."/>
            <person name="Lek S."/>
            <person name="Wollam A."/>
            <person name="Pepin K.H."/>
            <person name="Palsikar V.B."/>
            <person name="Mitreva M."/>
            <person name="Wilson R.K."/>
        </authorList>
    </citation>
    <scope>NUCLEOTIDE SEQUENCE [LARGE SCALE GENOMIC DNA]</scope>
    <source>
        <strain evidence="8 9">ATCC 15930</strain>
    </source>
</reference>
<dbReference type="InterPro" id="IPR033985">
    <property type="entry name" value="SusD-like_N"/>
</dbReference>
<dbReference type="PATRIC" id="fig|1122985.7.peg.1344"/>
<accession>A0A069QJ00</accession>
<dbReference type="EMBL" id="JNGW01000049">
    <property type="protein sequence ID" value="KDR52632.1"/>
    <property type="molecule type" value="Genomic_DNA"/>
</dbReference>
<comment type="subcellular location">
    <subcellularLocation>
        <location evidence="1">Cell outer membrane</location>
    </subcellularLocation>
</comment>
<feature type="domain" description="RagB/SusD" evidence="6">
    <location>
        <begin position="271"/>
        <end position="563"/>
    </location>
</feature>
<dbReference type="InterPro" id="IPR011990">
    <property type="entry name" value="TPR-like_helical_dom_sf"/>
</dbReference>
<protein>
    <submittedName>
        <fullName evidence="8">SusD family protein</fullName>
    </submittedName>
</protein>
<sequence>MKKILICGIIVTGALTSCDSFLDIHPDDTFTNTPSYWSNTDNLDNQCNTFLNNYTGYGNGGSYGWFYFKTLGDDQVNFSDNNWEYTNVVASSLDWKYPFEDVRHANYVLTGLKSSSLAYETKANYEGIAKLNRAWTYYQLVRQYGDVPFINTVVTTEDDNILYGPRIDRDIVMDSVLNDLNYAAEHITQTNKQRFTADMALAMKAEIALYEGTYCKYRTAEDNAGKAANPDRAQRYLNECVDACNKLMAKDYKLNESYRGNYNSTDLSKNPEMIFYKPYSKNKLHHSTIDYTMNTGGTNGMTKDAFDAYLFLDGKPKATTTMNTNDAATKNADGQYSIEAQLAVRDKRLAETIDPILAFKGHDYKRAGSSGFTSSTGYAVCKYDNVTELTVDERNNIGRQYTDCPIYWLSVIYLNFAEAKAELGTITQTDLDNSVNKLQTRAGLPGIQLAPAADPANNMNVSNLLWEIRRTRRCELMFDNWTRYWDLIRWHQLHLLDSEQHPNIYLGANLSNVTNPEEDLTPNGYMIGSNTINQVRRFDKKYYFYPIPTGQITLGGLTQNPGWQ</sequence>
<keyword evidence="4" id="KW-0472">Membrane</keyword>
<dbReference type="InterPro" id="IPR012944">
    <property type="entry name" value="SusD_RagB_dom"/>
</dbReference>
<dbReference type="PROSITE" id="PS51257">
    <property type="entry name" value="PROKAR_LIPOPROTEIN"/>
    <property type="match status" value="1"/>
</dbReference>
<comment type="similarity">
    <text evidence="2">Belongs to the SusD family.</text>
</comment>
<evidence type="ECO:0000256" key="4">
    <source>
        <dbReference type="ARBA" id="ARBA00023136"/>
    </source>
</evidence>